<dbReference type="Proteomes" id="UP000076088">
    <property type="component" value="Chromosome"/>
</dbReference>
<dbReference type="EMBL" id="CP013344">
    <property type="protein sequence ID" value="AMU89516.1"/>
    <property type="molecule type" value="Genomic_DNA"/>
</dbReference>
<gene>
    <name evidence="1" type="ORF">ATM17_10790</name>
</gene>
<evidence type="ECO:0008006" key="3">
    <source>
        <dbReference type="Google" id="ProtNLM"/>
    </source>
</evidence>
<name>A0AAC8Z0E4_SPHMC</name>
<evidence type="ECO:0000313" key="2">
    <source>
        <dbReference type="Proteomes" id="UP000076088"/>
    </source>
</evidence>
<reference evidence="2" key="1">
    <citation type="submission" date="2015-11" db="EMBL/GenBank/DDBJ databases">
        <title>Complete genome sequence of a polyethylene-glycol degrader Sphingopyxis macrogoltabida 203N (NBRC 111659).</title>
        <authorList>
            <person name="Yoshiyuki O."/>
            <person name="Shouta N."/>
            <person name="Nagata Y."/>
            <person name="Numata M."/>
            <person name="Tsuchikane K."/>
            <person name="Hosoyama A."/>
            <person name="Yamazoe A."/>
            <person name="Tsuda M."/>
            <person name="Fujita N."/>
            <person name="Kawai F."/>
        </authorList>
    </citation>
    <scope>NUCLEOTIDE SEQUENCE [LARGE SCALE GENOMIC DNA]</scope>
    <source>
        <strain evidence="2">203N</strain>
    </source>
</reference>
<dbReference type="KEGG" id="smaz:LH19_09050"/>
<keyword evidence="2" id="KW-1185">Reference proteome</keyword>
<organism evidence="1 2">
    <name type="scientific">Sphingopyxis macrogoltabida</name>
    <name type="common">Sphingomonas macrogoltabidus</name>
    <dbReference type="NCBI Taxonomy" id="33050"/>
    <lineage>
        <taxon>Bacteria</taxon>
        <taxon>Pseudomonadati</taxon>
        <taxon>Pseudomonadota</taxon>
        <taxon>Alphaproteobacteria</taxon>
        <taxon>Sphingomonadales</taxon>
        <taxon>Sphingomonadaceae</taxon>
        <taxon>Sphingopyxis</taxon>
    </lineage>
</organism>
<evidence type="ECO:0000313" key="1">
    <source>
        <dbReference type="EMBL" id="AMU89516.1"/>
    </source>
</evidence>
<proteinExistence type="predicted"/>
<protein>
    <recommendedName>
        <fullName evidence="3">DUF433 domain-containing protein</fullName>
    </recommendedName>
</protein>
<dbReference type="AlphaFoldDB" id="A0AAC8Z0E4"/>
<accession>A0AAC8Z0E4</accession>
<reference evidence="1 2" key="2">
    <citation type="journal article" date="2016" name="Genome Announc.">
        <title>Complete Genome Sequence of Sphingopyxis macrogoltabida Strain 203N (NBRC 111659), a Polyethylene Glycol Degrader.</title>
        <authorList>
            <person name="Ohtsubo Y."/>
            <person name="Nonoyama S."/>
            <person name="Nagata Y."/>
            <person name="Numata M."/>
            <person name="Tsuchikane K."/>
            <person name="Hosoyama A."/>
            <person name="Yamazoe A."/>
            <person name="Tsuda M."/>
            <person name="Fujita N."/>
            <person name="Kawai F."/>
        </authorList>
    </citation>
    <scope>NUCLEOTIDE SEQUENCE [LARGE SCALE GENOMIC DNA]</scope>
    <source>
        <strain evidence="1 2">203N</strain>
    </source>
</reference>
<sequence>MSMGVMEAIDRDPLLAGFYSIGDATRLLGVSHAAKLRGWINGWPSSKSGPIVDRDFKKSPTVSFLDLMELRFIEYFRGQGVSMQTLRKAAELARKEWSVQHPFALSDVKYLTDRRRVIAQASEEVGDRPTWEMVTGQYLIWDAIEASIAKGVVFDPATHLASRWKPRPGDHPDIVLDPARAFGKPLVDSAGIPTDALFRQWKAEDGNFDRVARWFNVSRGQVEGAVRFELELAS</sequence>